<evidence type="ECO:0000256" key="1">
    <source>
        <dbReference type="SAM" id="Phobius"/>
    </source>
</evidence>
<sequence>MFSIEDYVNFQYPLTRPYRQRWRYTTHVLLVFACISLVGFAALNVALVGYDVVTVISDNFNASYSASWTLSWDDQIQGCQTHIYQLGDSFRTNNSAFTYSIYNVMSTSNSSGGSGNVQGSFSYANNSLANCDVTSIELNVLPGDRSVGANVAISCPELGFEASTSWGYTNYQPVGALAPSTFAYNSLARATWDVLTGFGSDAYWPIYYGQYVFNGTSPTQLLYRVTTLFTPSNNSLNNEEPSLSISWYNGISLTNLSIVANTGNYAQTVTAGTSTLQNLAQALYASIRLDLGHWTANNILTNKLAYDAVIQPGQSFADSTLNSNTAPAYVNFTSPPAVDVSTPPSVAQMQYTCTIRQMKTGGSMFMSVAAATLAMFLSAWGAITAILSSVARNGPGGAYASRVLRMTTLTCLYQRIPALNAAGPECPTGTPIRRI</sequence>
<dbReference type="OrthoDB" id="2564485at2759"/>
<proteinExistence type="predicted"/>
<keyword evidence="1" id="KW-0472">Membrane</keyword>
<organism evidence="2 3">
    <name type="scientific">Coniophora puteana (strain RWD-64-598)</name>
    <name type="common">Brown rot fungus</name>
    <dbReference type="NCBI Taxonomy" id="741705"/>
    <lineage>
        <taxon>Eukaryota</taxon>
        <taxon>Fungi</taxon>
        <taxon>Dikarya</taxon>
        <taxon>Basidiomycota</taxon>
        <taxon>Agaricomycotina</taxon>
        <taxon>Agaricomycetes</taxon>
        <taxon>Agaricomycetidae</taxon>
        <taxon>Boletales</taxon>
        <taxon>Coniophorineae</taxon>
        <taxon>Coniophoraceae</taxon>
        <taxon>Coniophora</taxon>
    </lineage>
</organism>
<dbReference type="AlphaFoldDB" id="A0A5M3MN22"/>
<gene>
    <name evidence="2" type="ORF">CONPUDRAFT_125167</name>
</gene>
<evidence type="ECO:0008006" key="4">
    <source>
        <dbReference type="Google" id="ProtNLM"/>
    </source>
</evidence>
<protein>
    <recommendedName>
        <fullName evidence="4">Transmembrane protein</fullName>
    </recommendedName>
</protein>
<dbReference type="OMA" id="VWQEEPQ"/>
<name>A0A5M3MN22_CONPW</name>
<keyword evidence="1" id="KW-1133">Transmembrane helix</keyword>
<dbReference type="KEGG" id="cput:CONPUDRAFT_125167"/>
<dbReference type="RefSeq" id="XP_007769366.1">
    <property type="nucleotide sequence ID" value="XM_007771176.1"/>
</dbReference>
<keyword evidence="3" id="KW-1185">Reference proteome</keyword>
<evidence type="ECO:0000313" key="2">
    <source>
        <dbReference type="EMBL" id="EIW80410.1"/>
    </source>
</evidence>
<dbReference type="EMBL" id="JH711579">
    <property type="protein sequence ID" value="EIW80410.1"/>
    <property type="molecule type" value="Genomic_DNA"/>
</dbReference>
<dbReference type="GeneID" id="19199883"/>
<keyword evidence="1" id="KW-0812">Transmembrane</keyword>
<feature type="transmembrane region" description="Helical" evidence="1">
    <location>
        <begin position="28"/>
        <end position="50"/>
    </location>
</feature>
<comment type="caution">
    <text evidence="2">The sequence shown here is derived from an EMBL/GenBank/DDBJ whole genome shotgun (WGS) entry which is preliminary data.</text>
</comment>
<reference evidence="3" key="1">
    <citation type="journal article" date="2012" name="Science">
        <title>The Paleozoic origin of enzymatic lignin decomposition reconstructed from 31 fungal genomes.</title>
        <authorList>
            <person name="Floudas D."/>
            <person name="Binder M."/>
            <person name="Riley R."/>
            <person name="Barry K."/>
            <person name="Blanchette R.A."/>
            <person name="Henrissat B."/>
            <person name="Martinez A.T."/>
            <person name="Otillar R."/>
            <person name="Spatafora J.W."/>
            <person name="Yadav J.S."/>
            <person name="Aerts A."/>
            <person name="Benoit I."/>
            <person name="Boyd A."/>
            <person name="Carlson A."/>
            <person name="Copeland A."/>
            <person name="Coutinho P.M."/>
            <person name="de Vries R.P."/>
            <person name="Ferreira P."/>
            <person name="Findley K."/>
            <person name="Foster B."/>
            <person name="Gaskell J."/>
            <person name="Glotzer D."/>
            <person name="Gorecki P."/>
            <person name="Heitman J."/>
            <person name="Hesse C."/>
            <person name="Hori C."/>
            <person name="Igarashi K."/>
            <person name="Jurgens J.A."/>
            <person name="Kallen N."/>
            <person name="Kersten P."/>
            <person name="Kohler A."/>
            <person name="Kuees U."/>
            <person name="Kumar T.K.A."/>
            <person name="Kuo A."/>
            <person name="LaButti K."/>
            <person name="Larrondo L.F."/>
            <person name="Lindquist E."/>
            <person name="Ling A."/>
            <person name="Lombard V."/>
            <person name="Lucas S."/>
            <person name="Lundell T."/>
            <person name="Martin R."/>
            <person name="McLaughlin D.J."/>
            <person name="Morgenstern I."/>
            <person name="Morin E."/>
            <person name="Murat C."/>
            <person name="Nagy L.G."/>
            <person name="Nolan M."/>
            <person name="Ohm R.A."/>
            <person name="Patyshakuliyeva A."/>
            <person name="Rokas A."/>
            <person name="Ruiz-Duenas F.J."/>
            <person name="Sabat G."/>
            <person name="Salamov A."/>
            <person name="Samejima M."/>
            <person name="Schmutz J."/>
            <person name="Slot J.C."/>
            <person name="St John F."/>
            <person name="Stenlid J."/>
            <person name="Sun H."/>
            <person name="Sun S."/>
            <person name="Syed K."/>
            <person name="Tsang A."/>
            <person name="Wiebenga A."/>
            <person name="Young D."/>
            <person name="Pisabarro A."/>
            <person name="Eastwood D.C."/>
            <person name="Martin F."/>
            <person name="Cullen D."/>
            <person name="Grigoriev I.V."/>
            <person name="Hibbett D.S."/>
        </authorList>
    </citation>
    <scope>NUCLEOTIDE SEQUENCE [LARGE SCALE GENOMIC DNA]</scope>
    <source>
        <strain evidence="3">RWD-64-598 SS2</strain>
    </source>
</reference>
<dbReference type="Proteomes" id="UP000053558">
    <property type="component" value="Unassembled WGS sequence"/>
</dbReference>
<accession>A0A5M3MN22</accession>
<feature type="transmembrane region" description="Helical" evidence="1">
    <location>
        <begin position="364"/>
        <end position="387"/>
    </location>
</feature>
<evidence type="ECO:0000313" key="3">
    <source>
        <dbReference type="Proteomes" id="UP000053558"/>
    </source>
</evidence>